<dbReference type="AlphaFoldDB" id="A0A4V4HN72"/>
<keyword evidence="3" id="KW-1185">Reference proteome</keyword>
<gene>
    <name evidence="2" type="ORF">FAA97_01905</name>
</gene>
<organism evidence="2 3">
    <name type="scientific">Peteryoungia ipomoeae</name>
    <dbReference type="NCBI Taxonomy" id="1210932"/>
    <lineage>
        <taxon>Bacteria</taxon>
        <taxon>Pseudomonadati</taxon>
        <taxon>Pseudomonadota</taxon>
        <taxon>Alphaproteobacteria</taxon>
        <taxon>Hyphomicrobiales</taxon>
        <taxon>Rhizobiaceae</taxon>
        <taxon>Peteryoungia</taxon>
    </lineage>
</organism>
<comment type="caution">
    <text evidence="2">The sequence shown here is derived from an EMBL/GenBank/DDBJ whole genome shotgun (WGS) entry which is preliminary data.</text>
</comment>
<dbReference type="RefSeq" id="WP_206109934.1">
    <property type="nucleotide sequence ID" value="NZ_STGV01000001.1"/>
</dbReference>
<evidence type="ECO:0000313" key="3">
    <source>
        <dbReference type="Proteomes" id="UP000308828"/>
    </source>
</evidence>
<dbReference type="EMBL" id="STGV01000001">
    <property type="protein sequence ID" value="THV24986.1"/>
    <property type="molecule type" value="Genomic_DNA"/>
</dbReference>
<dbReference type="Proteomes" id="UP000308828">
    <property type="component" value="Unassembled WGS sequence"/>
</dbReference>
<proteinExistence type="predicted"/>
<sequence>MTDLKPRQGADGIERGSPHIASMGIRAVSSQYAIRGDCGDQDVKLLIFLQGKADILSDTVRHTLQIVHQPSAATKPGDESQQGGPPTETKQKLIDLIAQRRFN</sequence>
<feature type="region of interest" description="Disordered" evidence="1">
    <location>
        <begin position="68"/>
        <end position="91"/>
    </location>
</feature>
<evidence type="ECO:0000313" key="2">
    <source>
        <dbReference type="EMBL" id="THV24986.1"/>
    </source>
</evidence>
<reference evidence="2 3" key="1">
    <citation type="submission" date="2019-04" db="EMBL/GenBank/DDBJ databases">
        <title>Genome sequence of strain shin9-1.</title>
        <authorList>
            <person name="Gao J."/>
            <person name="Sun J."/>
        </authorList>
    </citation>
    <scope>NUCLEOTIDE SEQUENCE [LARGE SCALE GENOMIC DNA]</scope>
    <source>
        <strain evidence="3">shin9-1</strain>
    </source>
</reference>
<name>A0A4V4HN72_9HYPH</name>
<accession>A0A4V4HN72</accession>
<protein>
    <submittedName>
        <fullName evidence="2">Uncharacterized protein</fullName>
    </submittedName>
</protein>
<evidence type="ECO:0000256" key="1">
    <source>
        <dbReference type="SAM" id="MobiDB-lite"/>
    </source>
</evidence>